<evidence type="ECO:0000256" key="5">
    <source>
        <dbReference type="PIRSR" id="PIRSR000138-2"/>
    </source>
</evidence>
<feature type="domain" description="FMN hydroxy acid dehydrogenase" evidence="7">
    <location>
        <begin position="48"/>
        <end position="386"/>
    </location>
</feature>
<feature type="chain" id="PRO_5022757965" evidence="6">
    <location>
        <begin position="25"/>
        <end position="392"/>
    </location>
</feature>
<dbReference type="PROSITE" id="PS51349">
    <property type="entry name" value="FMN_HYDROXY_ACID_DH_2"/>
    <property type="match status" value="1"/>
</dbReference>
<evidence type="ECO:0000256" key="1">
    <source>
        <dbReference type="ARBA" id="ARBA00001917"/>
    </source>
</evidence>
<feature type="binding site" evidence="5">
    <location>
        <begin position="127"/>
        <end position="129"/>
    </location>
    <ligand>
        <name>FMN</name>
        <dbReference type="ChEBI" id="CHEBI:58210"/>
    </ligand>
</feature>
<evidence type="ECO:0000256" key="3">
    <source>
        <dbReference type="ARBA" id="ARBA00024042"/>
    </source>
</evidence>
<keyword evidence="5" id="KW-0285">Flavoprotein</keyword>
<keyword evidence="6" id="KW-0732">Signal</keyword>
<protein>
    <submittedName>
        <fullName evidence="8">FMN-dependent alpha-hydroxy acid dehydrogenase</fullName>
    </submittedName>
</protein>
<dbReference type="AlphaFoldDB" id="A0A5C3MPC0"/>
<evidence type="ECO:0000313" key="8">
    <source>
        <dbReference type="EMBL" id="TFK47154.1"/>
    </source>
</evidence>
<feature type="binding site" evidence="5">
    <location>
        <begin position="313"/>
        <end position="317"/>
    </location>
    <ligand>
        <name>FMN</name>
        <dbReference type="ChEBI" id="CHEBI:58210"/>
    </ligand>
</feature>
<feature type="binding site" evidence="5">
    <location>
        <begin position="336"/>
        <end position="337"/>
    </location>
    <ligand>
        <name>FMN</name>
        <dbReference type="ChEBI" id="CHEBI:58210"/>
    </ligand>
</feature>
<evidence type="ECO:0000256" key="4">
    <source>
        <dbReference type="PIRSR" id="PIRSR000138-1"/>
    </source>
</evidence>
<comment type="similarity">
    <text evidence="3">Belongs to the FMN-dependent alpha-hydroxy acid dehydrogenase family.</text>
</comment>
<reference evidence="8 9" key="1">
    <citation type="journal article" date="2019" name="Nat. Ecol. Evol.">
        <title>Megaphylogeny resolves global patterns of mushroom evolution.</title>
        <authorList>
            <person name="Varga T."/>
            <person name="Krizsan K."/>
            <person name="Foldi C."/>
            <person name="Dima B."/>
            <person name="Sanchez-Garcia M."/>
            <person name="Sanchez-Ramirez S."/>
            <person name="Szollosi G.J."/>
            <person name="Szarkandi J.G."/>
            <person name="Papp V."/>
            <person name="Albert L."/>
            <person name="Andreopoulos W."/>
            <person name="Angelini C."/>
            <person name="Antonin V."/>
            <person name="Barry K.W."/>
            <person name="Bougher N.L."/>
            <person name="Buchanan P."/>
            <person name="Buyck B."/>
            <person name="Bense V."/>
            <person name="Catcheside P."/>
            <person name="Chovatia M."/>
            <person name="Cooper J."/>
            <person name="Damon W."/>
            <person name="Desjardin D."/>
            <person name="Finy P."/>
            <person name="Geml J."/>
            <person name="Haridas S."/>
            <person name="Hughes K."/>
            <person name="Justo A."/>
            <person name="Karasinski D."/>
            <person name="Kautmanova I."/>
            <person name="Kiss B."/>
            <person name="Kocsube S."/>
            <person name="Kotiranta H."/>
            <person name="LaButti K.M."/>
            <person name="Lechner B.E."/>
            <person name="Liimatainen K."/>
            <person name="Lipzen A."/>
            <person name="Lukacs Z."/>
            <person name="Mihaltcheva S."/>
            <person name="Morgado L.N."/>
            <person name="Niskanen T."/>
            <person name="Noordeloos M.E."/>
            <person name="Ohm R.A."/>
            <person name="Ortiz-Santana B."/>
            <person name="Ovrebo C."/>
            <person name="Racz N."/>
            <person name="Riley R."/>
            <person name="Savchenko A."/>
            <person name="Shiryaev A."/>
            <person name="Soop K."/>
            <person name="Spirin V."/>
            <person name="Szebenyi C."/>
            <person name="Tomsovsky M."/>
            <person name="Tulloss R.E."/>
            <person name="Uehling J."/>
            <person name="Grigoriev I.V."/>
            <person name="Vagvolgyi C."/>
            <person name="Papp T."/>
            <person name="Martin F.M."/>
            <person name="Miettinen O."/>
            <person name="Hibbett D.S."/>
            <person name="Nagy L.G."/>
        </authorList>
    </citation>
    <scope>NUCLEOTIDE SEQUENCE [LARGE SCALE GENOMIC DNA]</scope>
    <source>
        <strain evidence="8 9">OMC1185</strain>
    </source>
</reference>
<dbReference type="GO" id="GO:0016491">
    <property type="term" value="F:oxidoreductase activity"/>
    <property type="evidence" value="ECO:0007669"/>
    <property type="project" value="UniProtKB-KW"/>
</dbReference>
<keyword evidence="5" id="KW-0288">FMN</keyword>
<dbReference type="InterPro" id="IPR012133">
    <property type="entry name" value="Alpha-hydoxy_acid_DH_FMN"/>
</dbReference>
<feature type="binding site" evidence="5">
    <location>
        <position position="279"/>
    </location>
    <ligand>
        <name>glyoxylate</name>
        <dbReference type="ChEBI" id="CHEBI:36655"/>
    </ligand>
</feature>
<feature type="binding site" evidence="5">
    <location>
        <position position="156"/>
    </location>
    <ligand>
        <name>FMN</name>
        <dbReference type="ChEBI" id="CHEBI:58210"/>
    </ligand>
</feature>
<accession>A0A5C3MPC0</accession>
<dbReference type="InterPro" id="IPR000262">
    <property type="entry name" value="FMN-dep_DH"/>
</dbReference>
<feature type="binding site" evidence="5">
    <location>
        <position position="255"/>
    </location>
    <ligand>
        <name>FMN</name>
        <dbReference type="ChEBI" id="CHEBI:58210"/>
    </ligand>
</feature>
<dbReference type="PANTHER" id="PTHR10578">
    <property type="entry name" value="S -2-HYDROXY-ACID OXIDASE-RELATED"/>
    <property type="match status" value="1"/>
</dbReference>
<feature type="binding site" evidence="5">
    <location>
        <position position="179"/>
    </location>
    <ligand>
        <name>FMN</name>
        <dbReference type="ChEBI" id="CHEBI:58210"/>
    </ligand>
</feature>
<feature type="binding site" evidence="5">
    <location>
        <position position="282"/>
    </location>
    <ligand>
        <name>glyoxylate</name>
        <dbReference type="ChEBI" id="CHEBI:36655"/>
    </ligand>
</feature>
<name>A0A5C3MPC0_9AGAM</name>
<evidence type="ECO:0000256" key="2">
    <source>
        <dbReference type="ARBA" id="ARBA00023002"/>
    </source>
</evidence>
<dbReference type="InterPro" id="IPR037396">
    <property type="entry name" value="FMN_HAD"/>
</dbReference>
<dbReference type="Gene3D" id="3.20.20.70">
    <property type="entry name" value="Aldolase class I"/>
    <property type="match status" value="1"/>
</dbReference>
<dbReference type="GO" id="GO:0010181">
    <property type="term" value="F:FMN binding"/>
    <property type="evidence" value="ECO:0007669"/>
    <property type="project" value="InterPro"/>
</dbReference>
<dbReference type="PANTHER" id="PTHR10578:SF140">
    <property type="entry name" value="FMN HYDROXY ACID DEHYDROGENASE DOMAIN-CONTAINING PROTEIN"/>
    <property type="match status" value="1"/>
</dbReference>
<feature type="binding site" evidence="5">
    <location>
        <position position="207"/>
    </location>
    <ligand>
        <name>FMN</name>
        <dbReference type="ChEBI" id="CHEBI:58210"/>
    </ligand>
</feature>
<evidence type="ECO:0000259" key="7">
    <source>
        <dbReference type="PROSITE" id="PS51349"/>
    </source>
</evidence>
<dbReference type="STRING" id="5364.A0A5C3MPC0"/>
<proteinExistence type="inferred from homology"/>
<keyword evidence="2" id="KW-0560">Oxidoreductase</keyword>
<gene>
    <name evidence="8" type="ORF">OE88DRAFT_821722</name>
</gene>
<dbReference type="SUPFAM" id="SSF51395">
    <property type="entry name" value="FMN-linked oxidoreductases"/>
    <property type="match status" value="1"/>
</dbReference>
<evidence type="ECO:0000313" key="9">
    <source>
        <dbReference type="Proteomes" id="UP000305948"/>
    </source>
</evidence>
<dbReference type="InterPro" id="IPR013785">
    <property type="entry name" value="Aldolase_TIM"/>
</dbReference>
<keyword evidence="9" id="KW-1185">Reference proteome</keyword>
<dbReference type="PIRSF" id="PIRSF000138">
    <property type="entry name" value="Al-hdrx_acd_dh"/>
    <property type="match status" value="1"/>
</dbReference>
<feature type="binding site" evidence="5">
    <location>
        <position position="181"/>
    </location>
    <ligand>
        <name>glyoxylate</name>
        <dbReference type="ChEBI" id="CHEBI:36655"/>
    </ligand>
</feature>
<dbReference type="EMBL" id="ML213525">
    <property type="protein sequence ID" value="TFK47154.1"/>
    <property type="molecule type" value="Genomic_DNA"/>
</dbReference>
<feature type="binding site" evidence="5">
    <location>
        <position position="277"/>
    </location>
    <ligand>
        <name>FMN</name>
        <dbReference type="ChEBI" id="CHEBI:58210"/>
    </ligand>
</feature>
<evidence type="ECO:0000256" key="6">
    <source>
        <dbReference type="SAM" id="SignalP"/>
    </source>
</evidence>
<organism evidence="8 9">
    <name type="scientific">Heliocybe sulcata</name>
    <dbReference type="NCBI Taxonomy" id="5364"/>
    <lineage>
        <taxon>Eukaryota</taxon>
        <taxon>Fungi</taxon>
        <taxon>Dikarya</taxon>
        <taxon>Basidiomycota</taxon>
        <taxon>Agaricomycotina</taxon>
        <taxon>Agaricomycetes</taxon>
        <taxon>Gloeophyllales</taxon>
        <taxon>Gloeophyllaceae</taxon>
        <taxon>Heliocybe</taxon>
    </lineage>
</organism>
<sequence>MLARCSLSLFLLALVTSLAPLCSAADIDQEGLPDTGLNTSTWITGQLPSLDDIWDLNDIQIAAKNVLRPRYYASYRTAALDEITYQANLNIWSQIRLNGYSFRNVSDINTRTEILGYNFTMPFFIAPAAQAGHANRSAELSLASAAGKAGILYVPSISSTKSIEEIAAAGLSNQTMFHQEYIWSNQSRVSDELQRMEQAGFKAIFLTVDNTGVNGIRTRSLRYTGAQDETGHDASFDLNSLAGFRNLTTLPIVPKGIKTWQDAKTCLDLGFPAIYVSNHGGRVLDTAPTAVEVLLDIRKNAPEVFDKMEVYADGGVRRGTDVIKLLALGARAVGLGRTPMFANIWGEEGVTHMIQLLSTELQTSMQLMGANDVSQINSTYINTKLVESMWLQ</sequence>
<feature type="binding site" evidence="5">
    <location>
        <position position="217"/>
    </location>
    <ligand>
        <name>glyoxylate</name>
        <dbReference type="ChEBI" id="CHEBI:36655"/>
    </ligand>
</feature>
<feature type="signal peptide" evidence="6">
    <location>
        <begin position="1"/>
        <end position="24"/>
    </location>
</feature>
<feature type="active site" description="Proton acceptor" evidence="4">
    <location>
        <position position="279"/>
    </location>
</feature>
<dbReference type="Pfam" id="PF01070">
    <property type="entry name" value="FMN_dh"/>
    <property type="match status" value="2"/>
</dbReference>
<dbReference type="OrthoDB" id="1925334at2759"/>
<dbReference type="Proteomes" id="UP000305948">
    <property type="component" value="Unassembled WGS sequence"/>
</dbReference>
<comment type="cofactor">
    <cofactor evidence="1">
        <name>FMN</name>
        <dbReference type="ChEBI" id="CHEBI:58210"/>
    </cofactor>
</comment>